<sequence>MSSDGLFHIGPDQKLVAMTVTPYEAEDILQQLLETHPDLLAGGQMTPEAPRRWALVKREQGVPDRDDAGSRWSVDHLFVDQDAVPTLVEVKRSTDTRIRREVVGQMLDYAANGVRYWPVEGLRAAFEATQFGLGGDPTEALAALTENRGITLEEFFASVGDNLRSGRIRMVFVADVIPDELMRITEFLNEQMSPAEVFAVEVKRYRAVGHEGTVIVPSVYGRTAAASTKGTPRRRVDRETGLAASAPATLRAIELLDQLADHLGLLVDHTASGSHLKTPGSSSLATVYLAQWDSLDVPLQPLRERGWVDAAEAAYAAMSASTTKRLTLTTPSMPTEDAVANWDRLQIELVNIANLYLSHE</sequence>
<organism evidence="1 2">
    <name type="scientific">Nocardioides aquaticus</name>
    <dbReference type="NCBI Taxonomy" id="160826"/>
    <lineage>
        <taxon>Bacteria</taxon>
        <taxon>Bacillati</taxon>
        <taxon>Actinomycetota</taxon>
        <taxon>Actinomycetes</taxon>
        <taxon>Propionibacteriales</taxon>
        <taxon>Nocardioidaceae</taxon>
        <taxon>Nocardioides</taxon>
    </lineage>
</organism>
<dbReference type="Gene3D" id="3.40.1350.10">
    <property type="match status" value="1"/>
</dbReference>
<dbReference type="InterPro" id="IPR011856">
    <property type="entry name" value="tRNA_endonuc-like_dom_sf"/>
</dbReference>
<accession>A0ABX8EKY6</accession>
<dbReference type="RefSeq" id="WP_214056603.1">
    <property type="nucleotide sequence ID" value="NZ_BAAAHS010000299.1"/>
</dbReference>
<name>A0ABX8EKY6_9ACTN</name>
<proteinExistence type="predicted"/>
<dbReference type="Proteomes" id="UP000679307">
    <property type="component" value="Chromosome"/>
</dbReference>
<dbReference type="EMBL" id="CP075371">
    <property type="protein sequence ID" value="QVT81195.1"/>
    <property type="molecule type" value="Genomic_DNA"/>
</dbReference>
<protein>
    <submittedName>
        <fullName evidence="1">Uncharacterized protein</fullName>
    </submittedName>
</protein>
<evidence type="ECO:0000313" key="1">
    <source>
        <dbReference type="EMBL" id="QVT81195.1"/>
    </source>
</evidence>
<gene>
    <name evidence="1" type="ORF">ENKNEFLB_03603</name>
</gene>
<keyword evidence="2" id="KW-1185">Reference proteome</keyword>
<evidence type="ECO:0000313" key="2">
    <source>
        <dbReference type="Proteomes" id="UP000679307"/>
    </source>
</evidence>
<reference evidence="1 2" key="1">
    <citation type="submission" date="2021-05" db="EMBL/GenBank/DDBJ databases">
        <title>Complete genome of Nocardioides aquaticus KCTC 9944T isolated from meromictic and hypersaline Ekho Lake, Antarctica.</title>
        <authorList>
            <person name="Hwang K."/>
            <person name="Kim K.M."/>
            <person name="Choe H."/>
        </authorList>
    </citation>
    <scope>NUCLEOTIDE SEQUENCE [LARGE SCALE GENOMIC DNA]</scope>
    <source>
        <strain evidence="1 2">KCTC 9944</strain>
    </source>
</reference>